<feature type="compositionally biased region" description="Low complexity" evidence="1">
    <location>
        <begin position="175"/>
        <end position="189"/>
    </location>
</feature>
<sequence>EDEDQDEDDQDEDEDEEEEEDDEDDSDVIDDDAGDEDYRDDDDDDDVSPVAAGKKRSVSDIEDSDSENAEVICLKKGKKPRLSGMKKIVRKMKGKGSSSTRIVTWRPEVTVTVEDSESDDHLPSIQPYPQAARPPSPMPSHISATPLSSPVRRLVSLFPDSPSVAGPSSAAFQDAAPVAGPSSAAVTTAPSADVLEDNLSDGELSDALSDLSYVSSPAHSDASSTAHMFIDYTASELNDIDEIMRQL</sequence>
<feature type="non-terminal residue" evidence="2">
    <location>
        <position position="1"/>
    </location>
</feature>
<feature type="region of interest" description="Disordered" evidence="1">
    <location>
        <begin position="112"/>
        <end position="146"/>
    </location>
</feature>
<dbReference type="AlphaFoldDB" id="A0A409XCF6"/>
<accession>A0A409XCF6</accession>
<dbReference type="Proteomes" id="UP000284706">
    <property type="component" value="Unassembled WGS sequence"/>
</dbReference>
<keyword evidence="3" id="KW-1185">Reference proteome</keyword>
<feature type="compositionally biased region" description="Acidic residues" evidence="1">
    <location>
        <begin position="1"/>
        <end position="47"/>
    </location>
</feature>
<dbReference type="InParanoid" id="A0A409XCF6"/>
<proteinExistence type="predicted"/>
<reference evidence="2 3" key="1">
    <citation type="journal article" date="2018" name="Evol. Lett.">
        <title>Horizontal gene cluster transfer increased hallucinogenic mushroom diversity.</title>
        <authorList>
            <person name="Reynolds H.T."/>
            <person name="Vijayakumar V."/>
            <person name="Gluck-Thaler E."/>
            <person name="Korotkin H.B."/>
            <person name="Matheny P.B."/>
            <person name="Slot J.C."/>
        </authorList>
    </citation>
    <scope>NUCLEOTIDE SEQUENCE [LARGE SCALE GENOMIC DNA]</scope>
    <source>
        <strain evidence="2 3">SRW20</strain>
    </source>
</reference>
<evidence type="ECO:0000313" key="2">
    <source>
        <dbReference type="EMBL" id="PPQ88347.1"/>
    </source>
</evidence>
<comment type="caution">
    <text evidence="2">The sequence shown here is derived from an EMBL/GenBank/DDBJ whole genome shotgun (WGS) entry which is preliminary data.</text>
</comment>
<feature type="region of interest" description="Disordered" evidence="1">
    <location>
        <begin position="159"/>
        <end position="189"/>
    </location>
</feature>
<organism evidence="2 3">
    <name type="scientific">Gymnopilus dilepis</name>
    <dbReference type="NCBI Taxonomy" id="231916"/>
    <lineage>
        <taxon>Eukaryota</taxon>
        <taxon>Fungi</taxon>
        <taxon>Dikarya</taxon>
        <taxon>Basidiomycota</taxon>
        <taxon>Agaricomycotina</taxon>
        <taxon>Agaricomycetes</taxon>
        <taxon>Agaricomycetidae</taxon>
        <taxon>Agaricales</taxon>
        <taxon>Agaricineae</taxon>
        <taxon>Hymenogastraceae</taxon>
        <taxon>Gymnopilus</taxon>
    </lineage>
</organism>
<evidence type="ECO:0000256" key="1">
    <source>
        <dbReference type="SAM" id="MobiDB-lite"/>
    </source>
</evidence>
<evidence type="ECO:0000313" key="3">
    <source>
        <dbReference type="Proteomes" id="UP000284706"/>
    </source>
</evidence>
<dbReference type="EMBL" id="NHYE01003651">
    <property type="protein sequence ID" value="PPQ88347.1"/>
    <property type="molecule type" value="Genomic_DNA"/>
</dbReference>
<feature type="region of interest" description="Disordered" evidence="1">
    <location>
        <begin position="1"/>
        <end position="69"/>
    </location>
</feature>
<gene>
    <name evidence="2" type="ORF">CVT26_013162</name>
</gene>
<protein>
    <submittedName>
        <fullName evidence="2">Uncharacterized protein</fullName>
    </submittedName>
</protein>
<name>A0A409XCF6_9AGAR</name>